<sequence length="78" mass="9036">MHVLLLRTERALLDEVQFSKPKSHPHILYYQPRTRSGPMTVERCIESTHNPQQNSLHCSLVPDLKTQGKILPLRFSCI</sequence>
<evidence type="ECO:0000313" key="2">
    <source>
        <dbReference type="Proteomes" id="UP000032142"/>
    </source>
</evidence>
<evidence type="ECO:0000313" key="1">
    <source>
        <dbReference type="EMBL" id="KHG10122.1"/>
    </source>
</evidence>
<protein>
    <submittedName>
        <fullName evidence="1">Uncharacterized protein</fullName>
    </submittedName>
</protein>
<gene>
    <name evidence="1" type="ORF">F383_08527</name>
</gene>
<proteinExistence type="predicted"/>
<reference evidence="2" key="1">
    <citation type="submission" date="2014-09" db="EMBL/GenBank/DDBJ databases">
        <authorList>
            <person name="Mudge J."/>
            <person name="Ramaraj T."/>
            <person name="Lindquist I.E."/>
            <person name="Bharti A.K."/>
            <person name="Sundararajan A."/>
            <person name="Cameron C.T."/>
            <person name="Woodward J.E."/>
            <person name="May G.D."/>
            <person name="Brubaker C."/>
            <person name="Broadhvest J."/>
            <person name="Wilkins T.A."/>
        </authorList>
    </citation>
    <scope>NUCLEOTIDE SEQUENCE</scope>
    <source>
        <strain evidence="2">cv. AKA8401</strain>
    </source>
</reference>
<name>A0A0B0NBR8_GOSAR</name>
<organism evidence="1 2">
    <name type="scientific">Gossypium arboreum</name>
    <name type="common">Tree cotton</name>
    <name type="synonym">Gossypium nanking</name>
    <dbReference type="NCBI Taxonomy" id="29729"/>
    <lineage>
        <taxon>Eukaryota</taxon>
        <taxon>Viridiplantae</taxon>
        <taxon>Streptophyta</taxon>
        <taxon>Embryophyta</taxon>
        <taxon>Tracheophyta</taxon>
        <taxon>Spermatophyta</taxon>
        <taxon>Magnoliopsida</taxon>
        <taxon>eudicotyledons</taxon>
        <taxon>Gunneridae</taxon>
        <taxon>Pentapetalae</taxon>
        <taxon>rosids</taxon>
        <taxon>malvids</taxon>
        <taxon>Malvales</taxon>
        <taxon>Malvaceae</taxon>
        <taxon>Malvoideae</taxon>
        <taxon>Gossypium</taxon>
    </lineage>
</organism>
<dbReference type="Proteomes" id="UP000032142">
    <property type="component" value="Unassembled WGS sequence"/>
</dbReference>
<accession>A0A0B0NBR8</accession>
<dbReference type="AlphaFoldDB" id="A0A0B0NBR8"/>
<dbReference type="EMBL" id="KN393164">
    <property type="protein sequence ID" value="KHG10122.1"/>
    <property type="molecule type" value="Genomic_DNA"/>
</dbReference>
<keyword evidence="2" id="KW-1185">Reference proteome</keyword>